<accession>A0A9P8RTP5</accession>
<evidence type="ECO:0000313" key="2">
    <source>
        <dbReference type="EMBL" id="KAH0565862.1"/>
    </source>
</evidence>
<keyword evidence="1" id="KW-0472">Membrane</keyword>
<sequence>MSPGFYSPLLWRGHVDEQLKPAFDTERGLAFARCLIHIIPVGVSVGVVMLSFVGFYYADVGTQHMNMQLGALQFAAKVHEILIAASLSTVVLHQIQTSLLGDAGVPFSLLTAGHQLERVFRRELWTGLFGSGGRRRPLLAALVVVAVILAATSGPASAIAMIPKLNWWEVSNARFLGNHKHFLTTNPEKMWPNNLTERDMPWDCLTSEGHTDVTCPSGGYPTFSARYDLLPEPNILNVTNITFVNEGTGHTARSVACEPMGGPVEEAYRASSFSQLTVDILWKCWGLVQDKWNASPHAPSARISIVLPNGVSLKKPQVEVQCTKYNYTDGASLELPHDRLATPPLDEHRNEAWEFDPAKLWNITRLRAKHTDEFSWVDTSSYAPSPSIGAARFLPRDEAIDRAYDQLIACTVDARWVPIEMWLEPTNDISPHQSASFVNLTTEQASPTPLPQIISISPGWAKALNNPVANATFDTMEGLLANMMTESRGYAYMLSLIIADGLARVNSKTTPFKQDDIRGFAGKASLSGEVQNGDLTIQQLLDSGNWTEIHILSKKYGFGYGLGGPLIKIAIVILFLHAAIAIVHTITVLTTGWTSGRWTKVEELIALAINSPPTKDMDGTCAGISGAETWKKVVSIRERVVWEEDGTAVGEGHLDMVIGDEGEVRDEESVKGMLRYRKAVKSKMYGKMPTDRMKR</sequence>
<keyword evidence="1" id="KW-1133">Transmembrane helix</keyword>
<feature type="transmembrane region" description="Helical" evidence="1">
    <location>
        <begin position="569"/>
        <end position="590"/>
    </location>
</feature>
<feature type="transmembrane region" description="Helical" evidence="1">
    <location>
        <begin position="138"/>
        <end position="162"/>
    </location>
</feature>
<gene>
    <name evidence="2" type="ORF">GP486_000740</name>
</gene>
<reference evidence="2" key="1">
    <citation type="submission" date="2021-03" db="EMBL/GenBank/DDBJ databases">
        <title>Comparative genomics and phylogenomic investigation of the class Geoglossomycetes provide insights into ecological specialization and systematics.</title>
        <authorList>
            <person name="Melie T."/>
            <person name="Pirro S."/>
            <person name="Miller A.N."/>
            <person name="Quandt A."/>
        </authorList>
    </citation>
    <scope>NUCLEOTIDE SEQUENCE</scope>
    <source>
        <strain evidence="2">CAQ_001_2017</strain>
    </source>
</reference>
<name>A0A9P8RTP5_9PEZI</name>
<comment type="caution">
    <text evidence="2">The sequence shown here is derived from an EMBL/GenBank/DDBJ whole genome shotgun (WGS) entry which is preliminary data.</text>
</comment>
<evidence type="ECO:0000256" key="1">
    <source>
        <dbReference type="SAM" id="Phobius"/>
    </source>
</evidence>
<protein>
    <submittedName>
        <fullName evidence="2">Uncharacterized protein</fullName>
    </submittedName>
</protein>
<dbReference type="AlphaFoldDB" id="A0A9P8RTP5"/>
<organism evidence="2 3">
    <name type="scientific">Trichoglossum hirsutum</name>
    <dbReference type="NCBI Taxonomy" id="265104"/>
    <lineage>
        <taxon>Eukaryota</taxon>
        <taxon>Fungi</taxon>
        <taxon>Dikarya</taxon>
        <taxon>Ascomycota</taxon>
        <taxon>Pezizomycotina</taxon>
        <taxon>Geoglossomycetes</taxon>
        <taxon>Geoglossales</taxon>
        <taxon>Geoglossaceae</taxon>
        <taxon>Trichoglossum</taxon>
    </lineage>
</organism>
<keyword evidence="1" id="KW-0812">Transmembrane</keyword>
<evidence type="ECO:0000313" key="3">
    <source>
        <dbReference type="Proteomes" id="UP000750711"/>
    </source>
</evidence>
<feature type="transmembrane region" description="Helical" evidence="1">
    <location>
        <begin position="35"/>
        <end position="58"/>
    </location>
</feature>
<proteinExistence type="predicted"/>
<dbReference type="Proteomes" id="UP000750711">
    <property type="component" value="Unassembled WGS sequence"/>
</dbReference>
<keyword evidence="3" id="KW-1185">Reference proteome</keyword>
<dbReference type="EMBL" id="JAGHQM010000054">
    <property type="protein sequence ID" value="KAH0565862.1"/>
    <property type="molecule type" value="Genomic_DNA"/>
</dbReference>